<dbReference type="RefSeq" id="WP_187014098.1">
    <property type="nucleotide sequence ID" value="NZ_JACOQI010000003.1"/>
</dbReference>
<gene>
    <name evidence="1" type="ORF">H8Z83_05380</name>
</gene>
<keyword evidence="2" id="KW-1185">Reference proteome</keyword>
<dbReference type="AlphaFoldDB" id="A0A923MIW0"/>
<sequence length="373" mass="41755">MANKGRLTTGIFCLFLAGLLAWHIALPDRARSETENRTLAQFPDFSWETLKNGSFTAGMEDYFADQFPLRDDWTGLKARCEQMLGKREFNGVYLCGDTLIAKVDDPDRLQVEKNLDDVKQFGEASHGQVLLGLIPSAAEVWKDRLPQGTPSFDQAAFIQSAAEKTGLPTVDLLGVLTEHAGEPIYYRTDHHWTTCGAFYGANALLTALGKELLKETDFTPEVASMDFNGTLYSTSGIHWLAPDTIEYWVSEDDLRVTSWKSGKEEPGRLYDRSYLEHKDKYSSFLGGNQPLCVLENPAITDGSKLLLIRDSYSDSLAPFLAQRFSEVHLVDLRYYHTSVADYMAEQGIDTAVVLYSVSNFLADRNLIYLAPRG</sequence>
<evidence type="ECO:0000313" key="1">
    <source>
        <dbReference type="EMBL" id="MBC5769757.1"/>
    </source>
</evidence>
<dbReference type="Pfam" id="PF14286">
    <property type="entry name" value="DHHW"/>
    <property type="match status" value="1"/>
</dbReference>
<name>A0A923MIW0_9FIRM</name>
<dbReference type="EMBL" id="JACOQI010000003">
    <property type="protein sequence ID" value="MBC5769757.1"/>
    <property type="molecule type" value="Genomic_DNA"/>
</dbReference>
<proteinExistence type="predicted"/>
<organism evidence="1 2">
    <name type="scientific">Dysosmobacter segnis</name>
    <dbReference type="NCBI Taxonomy" id="2763042"/>
    <lineage>
        <taxon>Bacteria</taxon>
        <taxon>Bacillati</taxon>
        <taxon>Bacillota</taxon>
        <taxon>Clostridia</taxon>
        <taxon>Eubacteriales</taxon>
        <taxon>Oscillospiraceae</taxon>
        <taxon>Dysosmobacter</taxon>
    </lineage>
</organism>
<reference evidence="1" key="1">
    <citation type="submission" date="2020-08" db="EMBL/GenBank/DDBJ databases">
        <title>Genome public.</title>
        <authorList>
            <person name="Liu C."/>
            <person name="Sun Q."/>
        </authorList>
    </citation>
    <scope>NUCLEOTIDE SEQUENCE</scope>
    <source>
        <strain evidence="1">BX15</strain>
    </source>
</reference>
<evidence type="ECO:0000313" key="2">
    <source>
        <dbReference type="Proteomes" id="UP000620327"/>
    </source>
</evidence>
<dbReference type="InterPro" id="IPR025945">
    <property type="entry name" value="DHHW"/>
</dbReference>
<comment type="caution">
    <text evidence="1">The sequence shown here is derived from an EMBL/GenBank/DDBJ whole genome shotgun (WGS) entry which is preliminary data.</text>
</comment>
<protein>
    <recommendedName>
        <fullName evidence="3">AlgX/AlgJ SGNH hydrolase-like domain-containing protein</fullName>
    </recommendedName>
</protein>
<evidence type="ECO:0008006" key="3">
    <source>
        <dbReference type="Google" id="ProtNLM"/>
    </source>
</evidence>
<dbReference type="Proteomes" id="UP000620327">
    <property type="component" value="Unassembled WGS sequence"/>
</dbReference>
<accession>A0A923MIW0</accession>